<evidence type="ECO:0000256" key="1">
    <source>
        <dbReference type="ARBA" id="ARBA00004278"/>
    </source>
</evidence>
<protein>
    <recommendedName>
        <fullName evidence="17">SH3 and cysteine-rich domain-containing protein 3</fullName>
    </recommendedName>
</protein>
<feature type="compositionally biased region" description="Low complexity" evidence="12">
    <location>
        <begin position="342"/>
        <end position="376"/>
    </location>
</feature>
<dbReference type="PANTHER" id="PTHR15135">
    <property type="entry name" value="STAC"/>
    <property type="match status" value="1"/>
</dbReference>
<keyword evidence="4" id="KW-1003">Cell membrane</keyword>
<feature type="compositionally biased region" description="Low complexity" evidence="12">
    <location>
        <begin position="47"/>
        <end position="62"/>
    </location>
</feature>
<evidence type="ECO:0000256" key="8">
    <source>
        <dbReference type="ARBA" id="ARBA00022771"/>
    </source>
</evidence>
<dbReference type="InterPro" id="IPR059031">
    <property type="entry name" value="SH3_20"/>
</dbReference>
<reference evidence="15 16" key="1">
    <citation type="submission" date="2024-08" db="EMBL/GenBank/DDBJ databases">
        <authorList>
            <person name="Cucini C."/>
            <person name="Frati F."/>
        </authorList>
    </citation>
    <scope>NUCLEOTIDE SEQUENCE [LARGE SCALE GENOMIC DNA]</scope>
</reference>
<feature type="region of interest" description="Disordered" evidence="12">
    <location>
        <begin position="292"/>
        <end position="389"/>
    </location>
</feature>
<evidence type="ECO:0000256" key="12">
    <source>
        <dbReference type="SAM" id="MobiDB-lite"/>
    </source>
</evidence>
<keyword evidence="9" id="KW-0862">Zinc</keyword>
<gene>
    <name evidence="15" type="ORF">ODALV1_LOCUS7214</name>
</gene>
<dbReference type="PROSITE" id="PS00479">
    <property type="entry name" value="ZF_DAG_PE_1"/>
    <property type="match status" value="1"/>
</dbReference>
<sequence length="1261" mass="138251">MYVIYPADDLISLLITREYTTRSRSSGLSPVVPQTPPAPRDVNGNRSPQYQNPNSNLQPSSSTEQLDNQQYQFSPSTQHQDLSDIFSQQLRDQHNIHHHYESRESSLEKTFAADLKRVQLTSASATSSTGELLFGSSSQRVAQHQPRARSSTPVAVVDRSLSVTEERRVSRPFLKEDSIEANGSSAKNKPKRSVSFNTFDRKQSQQKQLEDPTLFGSKTALANGYSSAVTTSRLNLNRRVSPAPDLVETRQGFGSSSNINTSPSSNTGGSKSSSLIKKGKSWLPKISFSIQEEREEHPSAGATAATTQPTTSSVPSGPPTAPPEPADSFAEFLGKSYRGAATSSSFQKQQQQPTPTSSKGQRGVSPASASSATPTSGHQRFNFLTGGKSSSGVGSGLSGGVASGIGLGIGIASGMAGVNGGVSSIGSMLSLGMGHHGAGHLIAGQLVDANSLKDCVHPSLNESLKTHNSLSFKVIRIVSDFTQQLSQLHEQHAVQLQMLIENYRKRNAELRKERPPCNSSMFQIWETLLQEVEIDSQAHSDISASLARQVARPLLEKTFCLKIQSRKVFAHRESFETVLSKTEALLAKAYRDYSDACMQHIQMCSNQSLAQYYEAHNAYIQQLRGTNSMLKEYHSETLPALLQELEDVYVDLCKELSDSVMLGSEIIQTGSPETNRRYDQLAAICRNVNGIQDLRDFVKTMVVPAGTTPRHAFTLPLPLLTAAAGSEEYANQDLSHVPVLKDELIMDRLVTNSIRNRIEGLKKEMAELEAETRPIQDSLDTLVRMQQRSLDSNLYNKANELQEEISMKRFDLRVAQMQIAALRAQRELFGPIAKSEMSSSGMKGGKIPGGDAASMAGEDQSTGSGGSGGKNSDRKMSAATAQTMKSKWLKAFKSLKTAPSNSSGAAKEVEKKNAKDKDSSKEQFQIFENHIFQEYTYKKITPCDICSQILRGHTRQGLRCRMCKMNVHPDCQEKVGKCQPKTRLLRRQRSTSELETRLSQLADTQQEDEALGAMAPAMPASSKGNSPGTWSKAGLSYANGKDGFMMTMPTSRVLGNGMIHSNSSAFSAHASPSSDFYSQNQSPFASVNHFAPSSPVHNRRTLLSTRNMRMSSVELPDENDKSHSSASTSPCPSPQKPHRLLPTNLYVVLYNFKARHPDELDLNRAGYKITVIDTSDPDWWQGKCLGRVGYFPSKYVTKLHPGEKPLQVTHNLQVTDGADNGLKLLRDQIVIQIGEELDGMVTIRNGENKTGVCPRKYLQEV</sequence>
<accession>A0ABP1Q8S7</accession>
<evidence type="ECO:0008006" key="17">
    <source>
        <dbReference type="Google" id="ProtNLM"/>
    </source>
</evidence>
<dbReference type="InterPro" id="IPR036028">
    <property type="entry name" value="SH3-like_dom_sf"/>
</dbReference>
<evidence type="ECO:0000256" key="2">
    <source>
        <dbReference type="ARBA" id="ARBA00004496"/>
    </source>
</evidence>
<feature type="region of interest" description="Disordered" evidence="12">
    <location>
        <begin position="1113"/>
        <end position="1138"/>
    </location>
</feature>
<dbReference type="PROSITE" id="PS50081">
    <property type="entry name" value="ZF_DAG_PE_2"/>
    <property type="match status" value="1"/>
</dbReference>
<keyword evidence="16" id="KW-1185">Reference proteome</keyword>
<keyword evidence="8" id="KW-0863">Zinc-finger</keyword>
<feature type="region of interest" description="Disordered" evidence="12">
    <location>
        <begin position="896"/>
        <end position="921"/>
    </location>
</feature>
<feature type="compositionally biased region" description="Pro residues" evidence="12">
    <location>
        <begin position="316"/>
        <end position="325"/>
    </location>
</feature>
<dbReference type="SUPFAM" id="SSF50044">
    <property type="entry name" value="SH3-domain"/>
    <property type="match status" value="1"/>
</dbReference>
<evidence type="ECO:0000259" key="14">
    <source>
        <dbReference type="PROSITE" id="PS50081"/>
    </source>
</evidence>
<dbReference type="PANTHER" id="PTHR15135:SF7">
    <property type="entry name" value="STAC-LIKE, ISOFORM J"/>
    <property type="match status" value="1"/>
</dbReference>
<dbReference type="InterPro" id="IPR039688">
    <property type="entry name" value="STAC1/2/3"/>
</dbReference>
<keyword evidence="3 11" id="KW-0728">SH3 domain</keyword>
<feature type="region of interest" description="Disordered" evidence="12">
    <location>
        <begin position="22"/>
        <end position="81"/>
    </location>
</feature>
<evidence type="ECO:0000313" key="16">
    <source>
        <dbReference type="Proteomes" id="UP001642540"/>
    </source>
</evidence>
<dbReference type="Gene3D" id="3.30.60.20">
    <property type="match status" value="1"/>
</dbReference>
<feature type="compositionally biased region" description="Polar residues" evidence="12">
    <location>
        <begin position="63"/>
        <end position="81"/>
    </location>
</feature>
<dbReference type="Pfam" id="PF00018">
    <property type="entry name" value="SH3_1"/>
    <property type="match status" value="1"/>
</dbReference>
<evidence type="ECO:0000256" key="3">
    <source>
        <dbReference type="ARBA" id="ARBA00022443"/>
    </source>
</evidence>
<feature type="region of interest" description="Disordered" evidence="12">
    <location>
        <begin position="246"/>
        <end position="277"/>
    </location>
</feature>
<dbReference type="EMBL" id="CAXLJM020000023">
    <property type="protein sequence ID" value="CAL8088945.1"/>
    <property type="molecule type" value="Genomic_DNA"/>
</dbReference>
<dbReference type="PROSITE" id="PS50002">
    <property type="entry name" value="SH3"/>
    <property type="match status" value="1"/>
</dbReference>
<evidence type="ECO:0000256" key="11">
    <source>
        <dbReference type="PROSITE-ProRule" id="PRU00192"/>
    </source>
</evidence>
<evidence type="ECO:0000256" key="10">
    <source>
        <dbReference type="ARBA" id="ARBA00023136"/>
    </source>
</evidence>
<feature type="region of interest" description="Disordered" evidence="12">
    <location>
        <begin position="835"/>
        <end position="880"/>
    </location>
</feature>
<evidence type="ECO:0000256" key="5">
    <source>
        <dbReference type="ARBA" id="ARBA00022490"/>
    </source>
</evidence>
<dbReference type="SMART" id="SM00109">
    <property type="entry name" value="C1"/>
    <property type="match status" value="1"/>
</dbReference>
<keyword evidence="5" id="KW-0963">Cytoplasm</keyword>
<name>A0ABP1Q8S7_9HEXA</name>
<feature type="domain" description="Phorbol-ester/DAG-type" evidence="14">
    <location>
        <begin position="929"/>
        <end position="978"/>
    </location>
</feature>
<dbReference type="Gene3D" id="2.30.30.40">
    <property type="entry name" value="SH3 Domains"/>
    <property type="match status" value="1"/>
</dbReference>
<feature type="compositionally biased region" description="Low complexity" evidence="12">
    <location>
        <begin position="254"/>
        <end position="276"/>
    </location>
</feature>
<dbReference type="InterPro" id="IPR001452">
    <property type="entry name" value="SH3_domain"/>
</dbReference>
<keyword evidence="10" id="KW-0472">Membrane</keyword>
<dbReference type="SUPFAM" id="SSF103657">
    <property type="entry name" value="BAR/IMD domain-like"/>
    <property type="match status" value="1"/>
</dbReference>
<proteinExistence type="predicted"/>
<dbReference type="Proteomes" id="UP001642540">
    <property type="component" value="Unassembled WGS sequence"/>
</dbReference>
<evidence type="ECO:0000256" key="6">
    <source>
        <dbReference type="ARBA" id="ARBA00022723"/>
    </source>
</evidence>
<dbReference type="SUPFAM" id="SSF57889">
    <property type="entry name" value="Cysteine-rich domain"/>
    <property type="match status" value="1"/>
</dbReference>
<evidence type="ECO:0000313" key="15">
    <source>
        <dbReference type="EMBL" id="CAL8088945.1"/>
    </source>
</evidence>
<comment type="subcellular location">
    <subcellularLocation>
        <location evidence="1">Cell membrane</location>
        <location evidence="1">Sarcolemma</location>
        <topology evidence="1">Peripheral membrane protein</topology>
        <orientation evidence="1">Cytoplasmic side</orientation>
    </subcellularLocation>
    <subcellularLocation>
        <location evidence="2">Cytoplasm</location>
    </subcellularLocation>
</comment>
<dbReference type="Pfam" id="PF00130">
    <property type="entry name" value="C1_1"/>
    <property type="match status" value="1"/>
</dbReference>
<dbReference type="InterPro" id="IPR027267">
    <property type="entry name" value="AH/BAR_dom_sf"/>
</dbReference>
<evidence type="ECO:0000256" key="4">
    <source>
        <dbReference type="ARBA" id="ARBA00022475"/>
    </source>
</evidence>
<dbReference type="Gene3D" id="1.20.1270.60">
    <property type="entry name" value="Arfaptin homology (AH) domain/BAR domain"/>
    <property type="match status" value="1"/>
</dbReference>
<dbReference type="InterPro" id="IPR046349">
    <property type="entry name" value="C1-like_sf"/>
</dbReference>
<organism evidence="15 16">
    <name type="scientific">Orchesella dallaii</name>
    <dbReference type="NCBI Taxonomy" id="48710"/>
    <lineage>
        <taxon>Eukaryota</taxon>
        <taxon>Metazoa</taxon>
        <taxon>Ecdysozoa</taxon>
        <taxon>Arthropoda</taxon>
        <taxon>Hexapoda</taxon>
        <taxon>Collembola</taxon>
        <taxon>Entomobryomorpha</taxon>
        <taxon>Entomobryoidea</taxon>
        <taxon>Orchesellidae</taxon>
        <taxon>Orchesellinae</taxon>
        <taxon>Orchesella</taxon>
    </lineage>
</organism>
<feature type="region of interest" description="Disordered" evidence="12">
    <location>
        <begin position="174"/>
        <end position="213"/>
    </location>
</feature>
<feature type="compositionally biased region" description="Basic and acidic residues" evidence="12">
    <location>
        <begin position="907"/>
        <end position="921"/>
    </location>
</feature>
<keyword evidence="6" id="KW-0479">Metal-binding</keyword>
<feature type="domain" description="SH3" evidence="13">
    <location>
        <begin position="1141"/>
        <end position="1201"/>
    </location>
</feature>
<dbReference type="Pfam" id="PF26085">
    <property type="entry name" value="SH3_20"/>
    <property type="match status" value="1"/>
</dbReference>
<dbReference type="CDD" id="cd20817">
    <property type="entry name" value="C1_Stac"/>
    <property type="match status" value="1"/>
</dbReference>
<keyword evidence="7" id="KW-0677">Repeat</keyword>
<evidence type="ECO:0000259" key="13">
    <source>
        <dbReference type="PROSITE" id="PS50002"/>
    </source>
</evidence>
<dbReference type="InterPro" id="IPR002219">
    <property type="entry name" value="PKC_DAG/PE"/>
</dbReference>
<evidence type="ECO:0000256" key="7">
    <source>
        <dbReference type="ARBA" id="ARBA00022737"/>
    </source>
</evidence>
<dbReference type="SMART" id="SM00326">
    <property type="entry name" value="SH3"/>
    <property type="match status" value="1"/>
</dbReference>
<evidence type="ECO:0000256" key="9">
    <source>
        <dbReference type="ARBA" id="ARBA00022833"/>
    </source>
</evidence>
<feature type="compositionally biased region" description="Low complexity" evidence="12">
    <location>
        <begin position="299"/>
        <end position="315"/>
    </location>
</feature>
<comment type="caution">
    <text evidence="15">The sequence shown here is derived from an EMBL/GenBank/DDBJ whole genome shotgun (WGS) entry which is preliminary data.</text>
</comment>